<accession>A0ACC6U9W9</accession>
<keyword evidence="2" id="KW-1185">Reference proteome</keyword>
<protein>
    <submittedName>
        <fullName evidence="1">Tyrosine-type recombinase/integrase</fullName>
    </submittedName>
</protein>
<dbReference type="EMBL" id="JBFRCH010000030">
    <property type="protein sequence ID" value="MEX3936352.1"/>
    <property type="molecule type" value="Genomic_DNA"/>
</dbReference>
<sequence length="440" mass="49310">MPRFTSWYRRFAVGACPKRKNSSAQTSRYSSRVFGTAAFRRSISAARRASSDGHAQIAAPNDLDAIRAWLARFADTPTTFGNYRKEAERLLLWSLVELGKPLSSLTHEDCLRYQRFLADPQPAALWVAGGGRKHPRGDARWRPFYGPLSPVSARQAMVILNALFSWLVQAGYLAGNPLALSRQRARRAAPRITRYLEPGLWQAVKDFIASMPQDTARARAHYHRVRWLFTLLYLGGLRIAKARSNTMGQFFVRRDAGGTMRWWLTVHGKGDRERLVPATRELMTELARYRQSLGMTALPSPHEATPLVLPIGKTAGSTADGTAGQSAGRSAESSRTKTDDPHRPLTRAALHAIVKDVFAGAARQLRARGTEFEARATLLEQASAHWLRHSAGSHMADRQVDLRLVRDNLGHASLGTTSLYLHADDDRRHHETDEKHRIEW</sequence>
<evidence type="ECO:0000313" key="1">
    <source>
        <dbReference type="EMBL" id="MEX3936352.1"/>
    </source>
</evidence>
<reference evidence="1" key="1">
    <citation type="submission" date="2024-07" db="EMBL/GenBank/DDBJ databases">
        <title>A survey of Mimosa microsymbionts across Brazilian biomes reveals a high diversity of Paraburkholderia nodulating endemic species, but also that Cupriavidus is common as a symbiont of widespread species.</title>
        <authorList>
            <person name="Rouws L."/>
            <person name="Barauna A."/>
            <person name="Beukes C."/>
            <person name="Rouws J.R.C."/>
            <person name="De Faria S.M."/>
            <person name="Gross E."/>
            <person name="Bueno Dos Reis Junior F."/>
            <person name="Simon M.F."/>
            <person name="Maluk M."/>
            <person name="Odee D.W."/>
            <person name="Kenicer G."/>
            <person name="Young J.P.W."/>
            <person name="Reis V.M."/>
            <person name="Zilli J."/>
            <person name="James E.K."/>
        </authorList>
    </citation>
    <scope>NUCLEOTIDE SEQUENCE</scope>
    <source>
        <strain evidence="1">EG181B</strain>
    </source>
</reference>
<proteinExistence type="predicted"/>
<dbReference type="Proteomes" id="UP001558850">
    <property type="component" value="Unassembled WGS sequence"/>
</dbReference>
<evidence type="ECO:0000313" key="2">
    <source>
        <dbReference type="Proteomes" id="UP001558850"/>
    </source>
</evidence>
<name>A0ACC6U9W9_9BURK</name>
<gene>
    <name evidence="1" type="ORF">AB4Y32_31990</name>
</gene>
<organism evidence="1 2">
    <name type="scientific">Paraburkholderia phymatum</name>
    <dbReference type="NCBI Taxonomy" id="148447"/>
    <lineage>
        <taxon>Bacteria</taxon>
        <taxon>Pseudomonadati</taxon>
        <taxon>Pseudomonadota</taxon>
        <taxon>Betaproteobacteria</taxon>
        <taxon>Burkholderiales</taxon>
        <taxon>Burkholderiaceae</taxon>
        <taxon>Paraburkholderia</taxon>
    </lineage>
</organism>
<comment type="caution">
    <text evidence="1">The sequence shown here is derived from an EMBL/GenBank/DDBJ whole genome shotgun (WGS) entry which is preliminary data.</text>
</comment>